<evidence type="ECO:0000313" key="1">
    <source>
        <dbReference type="EMBL" id="KAJ0015131.1"/>
    </source>
</evidence>
<comment type="caution">
    <text evidence="1">The sequence shown here is derived from an EMBL/GenBank/DDBJ whole genome shotgun (WGS) entry which is preliminary data.</text>
</comment>
<keyword evidence="2" id="KW-1185">Reference proteome</keyword>
<reference evidence="2" key="1">
    <citation type="journal article" date="2023" name="G3 (Bethesda)">
        <title>Genome assembly and association tests identify interacting loci associated with vigor, precocity, and sex in interspecific pistachio rootstocks.</title>
        <authorList>
            <person name="Palmer W."/>
            <person name="Jacygrad E."/>
            <person name="Sagayaradj S."/>
            <person name="Cavanaugh K."/>
            <person name="Han R."/>
            <person name="Bertier L."/>
            <person name="Beede B."/>
            <person name="Kafkas S."/>
            <person name="Golino D."/>
            <person name="Preece J."/>
            <person name="Michelmore R."/>
        </authorList>
    </citation>
    <scope>NUCLEOTIDE SEQUENCE [LARGE SCALE GENOMIC DNA]</scope>
</reference>
<sequence length="297" mass="33451">MSLIILTRNGRRMKSNSFTNMLPEDCVSKILSLTSPLDACRSSLVSSTFRSAMESDIVWQKFLPSHGDLQNIISRLVTPLRFSSNKELFLCLCHPVLLDSGKLSFKLQKSCGRKSYVLSARSLSITWSDNPMYWFWVPSPESRFAEVAVLRTTDWLEIEGKIKTEMLSPNTMYGAYLIIKISNLAYGFDSVAAEVSVEAGDEVSSGGRAYLVLDHHDHDHDQDHKTMLRSTPLIQVDEDRRIPCESENGWMEIELGEFCSGGDHGDHKEVKMSLKEVKGYQLKGGLIVEGIEVRPKQ</sequence>
<proteinExistence type="predicted"/>
<protein>
    <submittedName>
        <fullName evidence="1">Uncharacterized protein</fullName>
    </submittedName>
</protein>
<gene>
    <name evidence="1" type="ORF">Pint_19696</name>
</gene>
<name>A0ACC0XEW9_9ROSI</name>
<accession>A0ACC0XEW9</accession>
<organism evidence="1 2">
    <name type="scientific">Pistacia integerrima</name>
    <dbReference type="NCBI Taxonomy" id="434235"/>
    <lineage>
        <taxon>Eukaryota</taxon>
        <taxon>Viridiplantae</taxon>
        <taxon>Streptophyta</taxon>
        <taxon>Embryophyta</taxon>
        <taxon>Tracheophyta</taxon>
        <taxon>Spermatophyta</taxon>
        <taxon>Magnoliopsida</taxon>
        <taxon>eudicotyledons</taxon>
        <taxon>Gunneridae</taxon>
        <taxon>Pentapetalae</taxon>
        <taxon>rosids</taxon>
        <taxon>malvids</taxon>
        <taxon>Sapindales</taxon>
        <taxon>Anacardiaceae</taxon>
        <taxon>Pistacia</taxon>
    </lineage>
</organism>
<dbReference type="EMBL" id="CM047748">
    <property type="protein sequence ID" value="KAJ0015131.1"/>
    <property type="molecule type" value="Genomic_DNA"/>
</dbReference>
<evidence type="ECO:0000313" key="2">
    <source>
        <dbReference type="Proteomes" id="UP001163603"/>
    </source>
</evidence>
<dbReference type="Proteomes" id="UP001163603">
    <property type="component" value="Chromosome 13"/>
</dbReference>